<accession>F0QUF8</accession>
<dbReference type="PANTHER" id="PTHR13847:SF287">
    <property type="entry name" value="FAD-DEPENDENT OXIDOREDUCTASE DOMAIN-CONTAINING PROTEIN 1"/>
    <property type="match status" value="1"/>
</dbReference>
<keyword evidence="2" id="KW-1133">Transmembrane helix</keyword>
<reference evidence="4 5" key="1">
    <citation type="journal article" date="2011" name="J. Bacteriol.">
        <title>Complete genome sequence of 'Vulcanisaeta moutnovskia' strain 768-28, a novel member of the hyperthermophilic crenarchaeal genus vulcanisaeta.</title>
        <authorList>
            <person name="Gumerov V.M."/>
            <person name="Mardanov A.V."/>
            <person name="Beletsky A.V."/>
            <person name="Prokofeva M.I."/>
            <person name="Bonch-Osmolovskaya E.A."/>
            <person name="Ravin N.V."/>
            <person name="Skryabin K.G."/>
        </authorList>
    </citation>
    <scope>NUCLEOTIDE SEQUENCE [LARGE SCALE GENOMIC DNA]</scope>
    <source>
        <strain evidence="4 5">768-28</strain>
    </source>
</reference>
<dbReference type="OrthoDB" id="168391at2157"/>
<feature type="domain" description="FAD dependent oxidoreductase" evidence="3">
    <location>
        <begin position="13"/>
        <end position="358"/>
    </location>
</feature>
<dbReference type="eggNOG" id="arCOG00755">
    <property type="taxonomic scope" value="Archaea"/>
</dbReference>
<keyword evidence="2" id="KW-0812">Transmembrane</keyword>
<dbReference type="PANTHER" id="PTHR13847">
    <property type="entry name" value="SARCOSINE DEHYDROGENASE-RELATED"/>
    <property type="match status" value="1"/>
</dbReference>
<dbReference type="Pfam" id="PF01266">
    <property type="entry name" value="DAO"/>
    <property type="match status" value="1"/>
</dbReference>
<keyword evidence="2" id="KW-0472">Membrane</keyword>
<dbReference type="InterPro" id="IPR006076">
    <property type="entry name" value="FAD-dep_OxRdtase"/>
</dbReference>
<keyword evidence="1" id="KW-0560">Oxidoreductase</keyword>
<dbReference type="EMBL" id="CP002529">
    <property type="protein sequence ID" value="ADY01867.1"/>
    <property type="molecule type" value="Genomic_DNA"/>
</dbReference>
<dbReference type="HOGENOM" id="CLU_007884_4_1_2"/>
<protein>
    <submittedName>
        <fullName evidence="4">Sarcosine dehydrogenase beta subunit</fullName>
    </submittedName>
</protein>
<dbReference type="InterPro" id="IPR036188">
    <property type="entry name" value="FAD/NAD-bd_sf"/>
</dbReference>
<evidence type="ECO:0000313" key="4">
    <source>
        <dbReference type="EMBL" id="ADY01867.1"/>
    </source>
</evidence>
<name>F0QUF8_VULM7</name>
<dbReference type="AlphaFoldDB" id="F0QUF8"/>
<evidence type="ECO:0000259" key="3">
    <source>
        <dbReference type="Pfam" id="PF01266"/>
    </source>
</evidence>
<dbReference type="STRING" id="985053.VMUT_1663"/>
<dbReference type="GeneID" id="10289315"/>
<organism evidence="4 5">
    <name type="scientific">Vulcanisaeta moutnovskia (strain 768-28)</name>
    <dbReference type="NCBI Taxonomy" id="985053"/>
    <lineage>
        <taxon>Archaea</taxon>
        <taxon>Thermoproteota</taxon>
        <taxon>Thermoprotei</taxon>
        <taxon>Thermoproteales</taxon>
        <taxon>Thermoproteaceae</taxon>
        <taxon>Vulcanisaeta</taxon>
    </lineage>
</organism>
<evidence type="ECO:0000313" key="5">
    <source>
        <dbReference type="Proteomes" id="UP000007485"/>
    </source>
</evidence>
<dbReference type="KEGG" id="vmo:VMUT_1663"/>
<dbReference type="RefSeq" id="WP_013605029.1">
    <property type="nucleotide sequence ID" value="NC_015151.1"/>
</dbReference>
<dbReference type="GO" id="GO:0016491">
    <property type="term" value="F:oxidoreductase activity"/>
    <property type="evidence" value="ECO:0007669"/>
    <property type="project" value="UniProtKB-KW"/>
</dbReference>
<dbReference type="GO" id="GO:0005737">
    <property type="term" value="C:cytoplasm"/>
    <property type="evidence" value="ECO:0007669"/>
    <property type="project" value="TreeGrafter"/>
</dbReference>
<dbReference type="Gene3D" id="3.30.9.10">
    <property type="entry name" value="D-Amino Acid Oxidase, subunit A, domain 2"/>
    <property type="match status" value="1"/>
</dbReference>
<evidence type="ECO:0000256" key="1">
    <source>
        <dbReference type="ARBA" id="ARBA00023002"/>
    </source>
</evidence>
<evidence type="ECO:0000256" key="2">
    <source>
        <dbReference type="SAM" id="Phobius"/>
    </source>
</evidence>
<gene>
    <name evidence="4" type="ordered locus">VMUT_1663</name>
</gene>
<dbReference type="Gene3D" id="3.50.50.60">
    <property type="entry name" value="FAD/NAD(P)-binding domain"/>
    <property type="match status" value="1"/>
</dbReference>
<feature type="transmembrane region" description="Helical" evidence="2">
    <location>
        <begin position="7"/>
        <end position="31"/>
    </location>
</feature>
<keyword evidence="5" id="KW-1185">Reference proteome</keyword>
<proteinExistence type="predicted"/>
<dbReference type="Proteomes" id="UP000007485">
    <property type="component" value="Chromosome"/>
</dbReference>
<dbReference type="SUPFAM" id="SSF51905">
    <property type="entry name" value="FAD/NAD(P)-binding domain"/>
    <property type="match status" value="1"/>
</dbReference>
<sequence>MSEGRGLISLTADAVVIGAGIVGLAVAYYLARRGFSVVVLEKSYVGSGSSTRNAGRYRVHFGNRENTEFAIRAIRKLESLSGELGWNGVFERAGYLWLTRRREVINNYEKLNEQLWKPLGIPVQILTVEELRDRFPYINTQGMVGAVFGPQDGAFHHDYLVMGYYERALDLGVKVFEYSEVKSVGVENSKVVSVSSNDVFVKTKNVVFTAGAWTGEIMKKTLNIDIPIKPVRREIGITESVKPIINTYIIDAETNLYLGQTMRGEILGSIELDVGEGFLPYGNTFTWLTAWARETVKLIPSLGRIRIMRIWSGYYEMTPDHSHVMGRSSTWPEGVYVLSGFSGHGFMLGPYAAELLANYIVNGVIDPIMKPFLPDRFATGNLIKELLVI</sequence>